<evidence type="ECO:0000313" key="5">
    <source>
        <dbReference type="Proteomes" id="UP000275078"/>
    </source>
</evidence>
<dbReference type="SUPFAM" id="SSF56235">
    <property type="entry name" value="N-terminal nucleophile aminohydrolases (Ntn hydrolases)"/>
    <property type="match status" value="1"/>
</dbReference>
<dbReference type="GO" id="GO:0051604">
    <property type="term" value="P:protein maturation"/>
    <property type="evidence" value="ECO:0007669"/>
    <property type="project" value="TreeGrafter"/>
</dbReference>
<feature type="compositionally biased region" description="Basic and acidic residues" evidence="3">
    <location>
        <begin position="1"/>
        <end position="10"/>
    </location>
</feature>
<name>A0A3N4IKW0_ASCIM</name>
<dbReference type="Gene3D" id="3.60.20.30">
    <property type="entry name" value="(Glycosyl)asparaginase"/>
    <property type="match status" value="1"/>
</dbReference>
<evidence type="ECO:0000256" key="1">
    <source>
        <dbReference type="PIRSR" id="PIRSR600246-1"/>
    </source>
</evidence>
<evidence type="ECO:0000313" key="4">
    <source>
        <dbReference type="EMBL" id="RPA86772.1"/>
    </source>
</evidence>
<proteinExistence type="predicted"/>
<dbReference type="Pfam" id="PF01112">
    <property type="entry name" value="Asparaginase_2"/>
    <property type="match status" value="1"/>
</dbReference>
<dbReference type="EMBL" id="ML119648">
    <property type="protein sequence ID" value="RPA86772.1"/>
    <property type="molecule type" value="Genomic_DNA"/>
</dbReference>
<dbReference type="GO" id="GO:0004298">
    <property type="term" value="F:threonine-type endopeptidase activity"/>
    <property type="evidence" value="ECO:0007669"/>
    <property type="project" value="InterPro"/>
</dbReference>
<reference evidence="4 5" key="1">
    <citation type="journal article" date="2018" name="Nat. Ecol. Evol.">
        <title>Pezizomycetes genomes reveal the molecular basis of ectomycorrhizal truffle lifestyle.</title>
        <authorList>
            <person name="Murat C."/>
            <person name="Payen T."/>
            <person name="Noel B."/>
            <person name="Kuo A."/>
            <person name="Morin E."/>
            <person name="Chen J."/>
            <person name="Kohler A."/>
            <person name="Krizsan K."/>
            <person name="Balestrini R."/>
            <person name="Da Silva C."/>
            <person name="Montanini B."/>
            <person name="Hainaut M."/>
            <person name="Levati E."/>
            <person name="Barry K.W."/>
            <person name="Belfiori B."/>
            <person name="Cichocki N."/>
            <person name="Clum A."/>
            <person name="Dockter R.B."/>
            <person name="Fauchery L."/>
            <person name="Guy J."/>
            <person name="Iotti M."/>
            <person name="Le Tacon F."/>
            <person name="Lindquist E.A."/>
            <person name="Lipzen A."/>
            <person name="Malagnac F."/>
            <person name="Mello A."/>
            <person name="Molinier V."/>
            <person name="Miyauchi S."/>
            <person name="Poulain J."/>
            <person name="Riccioni C."/>
            <person name="Rubini A."/>
            <person name="Sitrit Y."/>
            <person name="Splivallo R."/>
            <person name="Traeger S."/>
            <person name="Wang M."/>
            <person name="Zifcakova L."/>
            <person name="Wipf D."/>
            <person name="Zambonelli A."/>
            <person name="Paolocci F."/>
            <person name="Nowrousian M."/>
            <person name="Ottonello S."/>
            <person name="Baldrian P."/>
            <person name="Spatafora J.W."/>
            <person name="Henrissat B."/>
            <person name="Nagy L.G."/>
            <person name="Aury J.M."/>
            <person name="Wincker P."/>
            <person name="Grigoriev I.V."/>
            <person name="Bonfante P."/>
            <person name="Martin F.M."/>
        </authorList>
    </citation>
    <scope>NUCLEOTIDE SEQUENCE [LARGE SCALE GENOMIC DNA]</scope>
    <source>
        <strain evidence="4 5">RN42</strain>
    </source>
</reference>
<feature type="region of interest" description="Disordered" evidence="3">
    <location>
        <begin position="1"/>
        <end position="43"/>
    </location>
</feature>
<sequence>MSHGKTEKSGSRKSTRMVDASTGTEPRMFTASSRSSGRLDGSSCVAPVPDTRAIFVHAGAGYHSQLNEPVHLKACADACKAAMALLRNGGSATDAVEMAIKVLEDNEITNAGFGSNLNVHGDPEMDAVICEGSGMSGAVAAVRDVKNPISLARAVLESSRVAMPLRRVPPIFLVGDGASEFADEVKMPRVPINDMISEGSRSRWEKWKMEIEQDAAYTARAQKNARIAGDGHKDEQQSKEEKEERADLIVDTVGAVAIDQYGNIAAGSSSGGISMKHAGRVGPAALVGVGTWARIDNNGKAVACTTSGTGEQIAHTLIASRAVDRIFFADDEIEAMHDAIEHDFMDAPVVLNAMNAAAIGILGIKKEVVNGQTKLMFIYGHTTDSMAISSMVGWQNSPVTIMSRNERPPRVAMEGKRHTCPNRRTY</sequence>
<feature type="active site" description="Nucleophile" evidence="1">
    <location>
        <position position="252"/>
    </location>
</feature>
<evidence type="ECO:0000256" key="3">
    <source>
        <dbReference type="SAM" id="MobiDB-lite"/>
    </source>
</evidence>
<keyword evidence="5" id="KW-1185">Reference proteome</keyword>
<dbReference type="Proteomes" id="UP000275078">
    <property type="component" value="Unassembled WGS sequence"/>
</dbReference>
<dbReference type="AlphaFoldDB" id="A0A3N4IKW0"/>
<evidence type="ECO:0000256" key="2">
    <source>
        <dbReference type="PIRSR" id="PIRSR600246-3"/>
    </source>
</evidence>
<feature type="site" description="Cleavage; by autolysis" evidence="2">
    <location>
        <begin position="251"/>
        <end position="252"/>
    </location>
</feature>
<feature type="compositionally biased region" description="Basic and acidic residues" evidence="3">
    <location>
        <begin position="229"/>
        <end position="245"/>
    </location>
</feature>
<dbReference type="InterPro" id="IPR029055">
    <property type="entry name" value="Ntn_hydrolases_N"/>
</dbReference>
<feature type="compositionally biased region" description="Low complexity" evidence="3">
    <location>
        <begin position="32"/>
        <end position="43"/>
    </location>
</feature>
<organism evidence="4 5">
    <name type="scientific">Ascobolus immersus RN42</name>
    <dbReference type="NCBI Taxonomy" id="1160509"/>
    <lineage>
        <taxon>Eukaryota</taxon>
        <taxon>Fungi</taxon>
        <taxon>Dikarya</taxon>
        <taxon>Ascomycota</taxon>
        <taxon>Pezizomycotina</taxon>
        <taxon>Pezizomycetes</taxon>
        <taxon>Pezizales</taxon>
        <taxon>Ascobolaceae</taxon>
        <taxon>Ascobolus</taxon>
    </lineage>
</organism>
<dbReference type="InterPro" id="IPR000246">
    <property type="entry name" value="Peptidase_T2"/>
</dbReference>
<dbReference type="STRING" id="1160509.A0A3N4IKW0"/>
<dbReference type="PANTHER" id="PTHR10188:SF8">
    <property type="entry name" value="THREONINE ASPARTASE 1"/>
    <property type="match status" value="1"/>
</dbReference>
<dbReference type="OrthoDB" id="77601at2759"/>
<feature type="region of interest" description="Disordered" evidence="3">
    <location>
        <begin position="225"/>
        <end position="245"/>
    </location>
</feature>
<gene>
    <name evidence="4" type="ORF">BJ508DRAFT_410957</name>
</gene>
<dbReference type="GO" id="GO:0005737">
    <property type="term" value="C:cytoplasm"/>
    <property type="evidence" value="ECO:0007669"/>
    <property type="project" value="TreeGrafter"/>
</dbReference>
<dbReference type="InterPro" id="IPR037464">
    <property type="entry name" value="Taspase1"/>
</dbReference>
<accession>A0A3N4IKW0</accession>
<protein>
    <submittedName>
        <fullName evidence="4">N-terminal nucleophile aminohydrolase</fullName>
    </submittedName>
</protein>
<dbReference type="PANTHER" id="PTHR10188">
    <property type="entry name" value="L-ASPARAGINASE"/>
    <property type="match status" value="1"/>
</dbReference>
<dbReference type="CDD" id="cd04514">
    <property type="entry name" value="Taspase1_like"/>
    <property type="match status" value="1"/>
</dbReference>
<keyword evidence="4" id="KW-0378">Hydrolase</keyword>